<feature type="compositionally biased region" description="Polar residues" evidence="1">
    <location>
        <begin position="1"/>
        <end position="11"/>
    </location>
</feature>
<organism evidence="3 4">
    <name type="scientific">Frankia nepalensis</name>
    <dbReference type="NCBI Taxonomy" id="1836974"/>
    <lineage>
        <taxon>Bacteria</taxon>
        <taxon>Bacillati</taxon>
        <taxon>Actinomycetota</taxon>
        <taxon>Actinomycetes</taxon>
        <taxon>Frankiales</taxon>
        <taxon>Frankiaceae</taxon>
        <taxon>Frankia</taxon>
    </lineage>
</organism>
<sequence length="185" mass="19850">MTPSRNVTTSTDADHHPSTGGPRVRPTLYTIDHPEPGSVSIMARPRGFDWIADEMAALAASEVDVVVCALTQPELDTLGLAGEAEAARAAGLRHIAMPIPDRQVPEMAAVLPTLTSLADDLREGAHIATHCRYGIGRASLLAAALLVLNGTTPQVAWTRIQHARGLPVPDTAEQREWTKQLTRRS</sequence>
<dbReference type="PROSITE" id="PS50056">
    <property type="entry name" value="TYR_PHOSPHATASE_2"/>
    <property type="match status" value="1"/>
</dbReference>
<dbReference type="EMBL" id="JAEACQ010000165">
    <property type="protein sequence ID" value="MBL7627939.1"/>
    <property type="molecule type" value="Genomic_DNA"/>
</dbReference>
<gene>
    <name evidence="3" type="ORF">I7412_12285</name>
</gene>
<feature type="domain" description="Tyrosine specific protein phosphatases" evidence="2">
    <location>
        <begin position="108"/>
        <end position="175"/>
    </location>
</feature>
<evidence type="ECO:0000313" key="4">
    <source>
        <dbReference type="Proteomes" id="UP000604475"/>
    </source>
</evidence>
<dbReference type="Proteomes" id="UP000604475">
    <property type="component" value="Unassembled WGS sequence"/>
</dbReference>
<accession>A0A937RIG1</accession>
<dbReference type="Pfam" id="PF22785">
    <property type="entry name" value="Tc-R-P"/>
    <property type="match status" value="1"/>
</dbReference>
<reference evidence="3" key="1">
    <citation type="submission" date="2020-12" db="EMBL/GenBank/DDBJ databases">
        <title>Genomic characterization of non-nitrogen-fixing Frankia strains.</title>
        <authorList>
            <person name="Carlos-Shanley C."/>
            <person name="Guerra T."/>
            <person name="Hahn D."/>
        </authorList>
    </citation>
    <scope>NUCLEOTIDE SEQUENCE</scope>
    <source>
        <strain evidence="3">CN6</strain>
    </source>
</reference>
<dbReference type="RefSeq" id="WP_203000253.1">
    <property type="nucleotide sequence ID" value="NZ_JADWYU010000133.1"/>
</dbReference>
<dbReference type="AlphaFoldDB" id="A0A937RIG1"/>
<dbReference type="InterPro" id="IPR000387">
    <property type="entry name" value="Tyr_Pase_dom"/>
</dbReference>
<dbReference type="InterPro" id="IPR029021">
    <property type="entry name" value="Prot-tyrosine_phosphatase-like"/>
</dbReference>
<evidence type="ECO:0000256" key="1">
    <source>
        <dbReference type="SAM" id="MobiDB-lite"/>
    </source>
</evidence>
<feature type="region of interest" description="Disordered" evidence="1">
    <location>
        <begin position="1"/>
        <end position="27"/>
    </location>
</feature>
<protein>
    <recommendedName>
        <fullName evidence="2">Tyrosine specific protein phosphatases domain-containing protein</fullName>
    </recommendedName>
</protein>
<evidence type="ECO:0000313" key="3">
    <source>
        <dbReference type="EMBL" id="MBL7627939.1"/>
    </source>
</evidence>
<dbReference type="Gene3D" id="3.90.190.10">
    <property type="entry name" value="Protein tyrosine phosphatase superfamily"/>
    <property type="match status" value="1"/>
</dbReference>
<evidence type="ECO:0000259" key="2">
    <source>
        <dbReference type="PROSITE" id="PS50056"/>
    </source>
</evidence>
<dbReference type="SUPFAM" id="SSF52799">
    <property type="entry name" value="(Phosphotyrosine protein) phosphatases II"/>
    <property type="match status" value="1"/>
</dbReference>
<comment type="caution">
    <text evidence="3">The sequence shown here is derived from an EMBL/GenBank/DDBJ whole genome shotgun (WGS) entry which is preliminary data.</text>
</comment>
<proteinExistence type="predicted"/>
<keyword evidence="4" id="KW-1185">Reference proteome</keyword>
<name>A0A937RIG1_9ACTN</name>